<feature type="compositionally biased region" description="Acidic residues" evidence="1">
    <location>
        <begin position="88"/>
        <end position="107"/>
    </location>
</feature>
<feature type="region of interest" description="Disordered" evidence="1">
    <location>
        <begin position="24"/>
        <end position="171"/>
    </location>
</feature>
<keyword evidence="3" id="KW-1185">Reference proteome</keyword>
<gene>
    <name evidence="2" type="ORF">ABS311_03560</name>
</gene>
<feature type="compositionally biased region" description="Basic and acidic residues" evidence="1">
    <location>
        <begin position="126"/>
        <end position="147"/>
    </location>
</feature>
<reference evidence="2 3" key="1">
    <citation type="submission" date="2024-06" db="EMBL/GenBank/DDBJ databases">
        <authorList>
            <person name="Chen R.Y."/>
        </authorList>
    </citation>
    <scope>NUCLEOTIDE SEQUENCE [LARGE SCALE GENOMIC DNA]</scope>
    <source>
        <strain evidence="2 3">D2</strain>
    </source>
</reference>
<evidence type="ECO:0000313" key="3">
    <source>
        <dbReference type="Proteomes" id="UP001467690"/>
    </source>
</evidence>
<keyword evidence="2" id="KW-0378">Hydrolase</keyword>
<name>A0ABV1RDF0_9ALTE</name>
<proteinExistence type="predicted"/>
<dbReference type="Pfam" id="PF12118">
    <property type="entry name" value="SprA-related"/>
    <property type="match status" value="1"/>
</dbReference>
<feature type="compositionally biased region" description="Low complexity" evidence="1">
    <location>
        <begin position="108"/>
        <end position="125"/>
    </location>
</feature>
<feature type="compositionally biased region" description="Polar residues" evidence="1">
    <location>
        <begin position="32"/>
        <end position="47"/>
    </location>
</feature>
<dbReference type="RefSeq" id="WP_143870107.1">
    <property type="nucleotide sequence ID" value="NZ_CP041660.1"/>
</dbReference>
<keyword evidence="2" id="KW-0645">Protease</keyword>
<evidence type="ECO:0000313" key="2">
    <source>
        <dbReference type="EMBL" id="MER2490958.1"/>
    </source>
</evidence>
<dbReference type="InterPro" id="IPR021973">
    <property type="entry name" value="SprA-related"/>
</dbReference>
<feature type="region of interest" description="Disordered" evidence="1">
    <location>
        <begin position="202"/>
        <end position="223"/>
    </location>
</feature>
<accession>A0ABV1RDF0</accession>
<keyword evidence="2" id="KW-0482">Metalloprotease</keyword>
<dbReference type="GO" id="GO:0008237">
    <property type="term" value="F:metallopeptidase activity"/>
    <property type="evidence" value="ECO:0007669"/>
    <property type="project" value="UniProtKB-KW"/>
</dbReference>
<dbReference type="EMBL" id="JBELOE010000078">
    <property type="protein sequence ID" value="MER2490958.1"/>
    <property type="molecule type" value="Genomic_DNA"/>
</dbReference>
<protein>
    <submittedName>
        <fullName evidence="2">Metalloprotease CJM1_0395 family protein</fullName>
    </submittedName>
</protein>
<evidence type="ECO:0000256" key="1">
    <source>
        <dbReference type="SAM" id="MobiDB-lite"/>
    </source>
</evidence>
<sequence>MNIVTQFPINLNLNFANPQTEAARKEALSRELITQTGETEQQANESGVGSERERAQARGLQQPLTYEFPRQEIEHKENKGEQQNDADNAGEQDTADDNTGDNADDNAEQNSSNQQQDAQNQQPSEQEQKEIDELQARDREVKTHEQAHASIGGQYASAPSYEYEQGPDGKKYAVGGEVQIDVSVVNGDPQATIRKMEQVKRAALAPAEPSSADRNVANEASQKAQEARVELQKENIESISSSATITSANVADIFNPANPEIQGANGAVPNVEAKQTLSMNAKIDEYTQSISARDESVNARALRIQKFYNTTSVPSGNQFTRYA</sequence>
<comment type="caution">
    <text evidence="2">The sequence shown here is derived from an EMBL/GenBank/DDBJ whole genome shotgun (WGS) entry which is preliminary data.</text>
</comment>
<dbReference type="Proteomes" id="UP001467690">
    <property type="component" value="Unassembled WGS sequence"/>
</dbReference>
<feature type="compositionally biased region" description="Basic and acidic residues" evidence="1">
    <location>
        <begin position="69"/>
        <end position="82"/>
    </location>
</feature>
<organism evidence="2 3">
    <name type="scientific">Catenovulum sediminis</name>
    <dbReference type="NCBI Taxonomy" id="1740262"/>
    <lineage>
        <taxon>Bacteria</taxon>
        <taxon>Pseudomonadati</taxon>
        <taxon>Pseudomonadota</taxon>
        <taxon>Gammaproteobacteria</taxon>
        <taxon>Alteromonadales</taxon>
        <taxon>Alteromonadaceae</taxon>
        <taxon>Catenovulum</taxon>
    </lineage>
</organism>